<dbReference type="Proteomes" id="UP000807353">
    <property type="component" value="Unassembled WGS sequence"/>
</dbReference>
<gene>
    <name evidence="1" type="ORF">BDZ94DRAFT_1277529</name>
</gene>
<sequence length="91" mass="10204">MVQEEGYSYSWLLSTKAWRADLLITLSLYALDTQSFRDPKSGVLAIIRDRPKSILGLSTGQTFCSLSTKMSIAGVVPFTRYRLATITSYDM</sequence>
<accession>A0A9P5XSF1</accession>
<evidence type="ECO:0000313" key="2">
    <source>
        <dbReference type="Proteomes" id="UP000807353"/>
    </source>
</evidence>
<reference evidence="1" key="1">
    <citation type="submission" date="2020-11" db="EMBL/GenBank/DDBJ databases">
        <authorList>
            <consortium name="DOE Joint Genome Institute"/>
            <person name="Ahrendt S."/>
            <person name="Riley R."/>
            <person name="Andreopoulos W."/>
            <person name="Labutti K."/>
            <person name="Pangilinan J."/>
            <person name="Ruiz-Duenas F.J."/>
            <person name="Barrasa J.M."/>
            <person name="Sanchez-Garcia M."/>
            <person name="Camarero S."/>
            <person name="Miyauchi S."/>
            <person name="Serrano A."/>
            <person name="Linde D."/>
            <person name="Babiker R."/>
            <person name="Drula E."/>
            <person name="Ayuso-Fernandez I."/>
            <person name="Pacheco R."/>
            <person name="Padilla G."/>
            <person name="Ferreira P."/>
            <person name="Barriuso J."/>
            <person name="Kellner H."/>
            <person name="Castanera R."/>
            <person name="Alfaro M."/>
            <person name="Ramirez L."/>
            <person name="Pisabarro A.G."/>
            <person name="Kuo A."/>
            <person name="Tritt A."/>
            <person name="Lipzen A."/>
            <person name="He G."/>
            <person name="Yan M."/>
            <person name="Ng V."/>
            <person name="Cullen D."/>
            <person name="Martin F."/>
            <person name="Rosso M.-N."/>
            <person name="Henrissat B."/>
            <person name="Hibbett D."/>
            <person name="Martinez A.T."/>
            <person name="Grigoriev I.V."/>
        </authorList>
    </citation>
    <scope>NUCLEOTIDE SEQUENCE</scope>
    <source>
        <strain evidence="1">CBS 247.69</strain>
    </source>
</reference>
<proteinExistence type="predicted"/>
<evidence type="ECO:0000313" key="1">
    <source>
        <dbReference type="EMBL" id="KAF9455712.1"/>
    </source>
</evidence>
<dbReference type="AlphaFoldDB" id="A0A9P5XSF1"/>
<protein>
    <submittedName>
        <fullName evidence="1">Uncharacterized protein</fullName>
    </submittedName>
</protein>
<feature type="non-terminal residue" evidence="1">
    <location>
        <position position="1"/>
    </location>
</feature>
<comment type="caution">
    <text evidence="1">The sequence shown here is derived from an EMBL/GenBank/DDBJ whole genome shotgun (WGS) entry which is preliminary data.</text>
</comment>
<organism evidence="1 2">
    <name type="scientific">Collybia nuda</name>
    <dbReference type="NCBI Taxonomy" id="64659"/>
    <lineage>
        <taxon>Eukaryota</taxon>
        <taxon>Fungi</taxon>
        <taxon>Dikarya</taxon>
        <taxon>Basidiomycota</taxon>
        <taxon>Agaricomycotina</taxon>
        <taxon>Agaricomycetes</taxon>
        <taxon>Agaricomycetidae</taxon>
        <taxon>Agaricales</taxon>
        <taxon>Tricholomatineae</taxon>
        <taxon>Clitocybaceae</taxon>
        <taxon>Collybia</taxon>
    </lineage>
</organism>
<name>A0A9P5XSF1_9AGAR</name>
<dbReference type="EMBL" id="MU150545">
    <property type="protein sequence ID" value="KAF9455712.1"/>
    <property type="molecule type" value="Genomic_DNA"/>
</dbReference>
<keyword evidence="2" id="KW-1185">Reference proteome</keyword>